<organism evidence="3 4">
    <name type="scientific">Kushneria phyllosphaerae</name>
    <dbReference type="NCBI Taxonomy" id="2100822"/>
    <lineage>
        <taxon>Bacteria</taxon>
        <taxon>Pseudomonadati</taxon>
        <taxon>Pseudomonadota</taxon>
        <taxon>Gammaproteobacteria</taxon>
        <taxon>Oceanospirillales</taxon>
        <taxon>Halomonadaceae</taxon>
        <taxon>Kushneria</taxon>
    </lineage>
</organism>
<dbReference type="EMBL" id="ONZI01000002">
    <property type="protein sequence ID" value="SPJ33879.1"/>
    <property type="molecule type" value="Genomic_DNA"/>
</dbReference>
<dbReference type="InterPro" id="IPR011964">
    <property type="entry name" value="YVTN_b-propeller_repeat"/>
</dbReference>
<evidence type="ECO:0000256" key="1">
    <source>
        <dbReference type="ARBA" id="ARBA00022729"/>
    </source>
</evidence>
<dbReference type="InterPro" id="IPR051200">
    <property type="entry name" value="Host-pathogen_enzymatic-act"/>
</dbReference>
<reference evidence="4" key="1">
    <citation type="submission" date="2018-03" db="EMBL/GenBank/DDBJ databases">
        <authorList>
            <person name="Navarro De La Torre S."/>
        </authorList>
    </citation>
    <scope>NUCLEOTIDE SEQUENCE [LARGE SCALE GENOMIC DNA]</scope>
    <source>
        <strain evidence="4">EAod3</strain>
    </source>
</reference>
<dbReference type="InterPro" id="IPR011048">
    <property type="entry name" value="Haem_d1_sf"/>
</dbReference>
<evidence type="ECO:0000259" key="2">
    <source>
        <dbReference type="Pfam" id="PF21783"/>
    </source>
</evidence>
<dbReference type="Gene3D" id="2.130.10.10">
    <property type="entry name" value="YVTN repeat-like/Quinoprotein amine dehydrogenase"/>
    <property type="match status" value="1"/>
</dbReference>
<evidence type="ECO:0000313" key="4">
    <source>
        <dbReference type="Proteomes" id="UP000244934"/>
    </source>
</evidence>
<protein>
    <submittedName>
        <fullName evidence="3">PE-PGRS family protein PE_PGRS18</fullName>
    </submittedName>
</protein>
<dbReference type="PANTHER" id="PTHR47197:SF3">
    <property type="entry name" value="DIHYDRO-HEME D1 DEHYDROGENASE"/>
    <property type="match status" value="1"/>
</dbReference>
<dbReference type="PANTHER" id="PTHR47197">
    <property type="entry name" value="PROTEIN NIRF"/>
    <property type="match status" value="1"/>
</dbReference>
<dbReference type="NCBIfam" id="TIGR02276">
    <property type="entry name" value="beta_rpt_yvtn"/>
    <property type="match status" value="1"/>
</dbReference>
<dbReference type="AlphaFoldDB" id="A0A2R8CLZ9"/>
<gene>
    <name evidence="3" type="ORF">KSP9073_01903</name>
</gene>
<dbReference type="Proteomes" id="UP000244934">
    <property type="component" value="Unassembled WGS sequence"/>
</dbReference>
<dbReference type="Pfam" id="PF21783">
    <property type="entry name" value="YNCE"/>
    <property type="match status" value="1"/>
</dbReference>
<accession>A0A2R8CLZ9</accession>
<keyword evidence="1" id="KW-0732">Signal</keyword>
<dbReference type="OrthoDB" id="7767057at2"/>
<name>A0A2R8CLZ9_9GAMM</name>
<dbReference type="InterPro" id="IPR015943">
    <property type="entry name" value="WD40/YVTN_repeat-like_dom_sf"/>
</dbReference>
<sequence length="388" mass="41594">MSRGGRFKTTGSVGACSVKRESDMAAGRAETSRGNGRRVSAVAAVVMSAILSTQAMAEPTTPLVSKSVRLDHGLYDGVYSLDQQQLFVAGGGSKGDKDGGRIFRLDPKTLATLDTVRTPRQVFGLAVDQKQHRLYATGSRDGSLTILDDRSGKILTTLVLADPDQPVPKGEKKHAEPRHVVIDQSTGRAYITGVANDGKVWVVDTTTLEQMPAIEHIGKRPTGLVLDEAHHRLYVTLMGDNAIAVIDLDQESVVETWPTTVEGPIDIEMDHKRQRLLVTSTQAGALEVMDADNGHSLGRYPTGDGALGVALDSDNDHVYVANRNAGTVTVLDGEDYRTIASLPTGTHPNTITIDPASHHVFVTNKAARIGKQDDPDDEHGNTVTLITP</sequence>
<keyword evidence="4" id="KW-1185">Reference proteome</keyword>
<dbReference type="InterPro" id="IPR048433">
    <property type="entry name" value="YNCE-like_beta-prop"/>
</dbReference>
<dbReference type="SUPFAM" id="SSF51004">
    <property type="entry name" value="C-terminal (heme d1) domain of cytochrome cd1-nitrite reductase"/>
    <property type="match status" value="1"/>
</dbReference>
<proteinExistence type="predicted"/>
<feature type="domain" description="YNCE-like beta-propeller" evidence="2">
    <location>
        <begin position="217"/>
        <end position="368"/>
    </location>
</feature>
<evidence type="ECO:0000313" key="3">
    <source>
        <dbReference type="EMBL" id="SPJ33879.1"/>
    </source>
</evidence>